<evidence type="ECO:0000256" key="1">
    <source>
        <dbReference type="SAM" id="MobiDB-lite"/>
    </source>
</evidence>
<dbReference type="AlphaFoldDB" id="A0AAP0PXI9"/>
<dbReference type="Proteomes" id="UP001419268">
    <property type="component" value="Unassembled WGS sequence"/>
</dbReference>
<feature type="compositionally biased region" description="Basic and acidic residues" evidence="1">
    <location>
        <begin position="152"/>
        <end position="171"/>
    </location>
</feature>
<name>A0AAP0PXI9_9MAGN</name>
<feature type="compositionally biased region" description="Low complexity" evidence="1">
    <location>
        <begin position="67"/>
        <end position="80"/>
    </location>
</feature>
<evidence type="ECO:0000313" key="3">
    <source>
        <dbReference type="Proteomes" id="UP001419268"/>
    </source>
</evidence>
<proteinExistence type="predicted"/>
<evidence type="ECO:0000313" key="2">
    <source>
        <dbReference type="EMBL" id="KAK9158124.1"/>
    </source>
</evidence>
<organism evidence="2 3">
    <name type="scientific">Stephania cephalantha</name>
    <dbReference type="NCBI Taxonomy" id="152367"/>
    <lineage>
        <taxon>Eukaryota</taxon>
        <taxon>Viridiplantae</taxon>
        <taxon>Streptophyta</taxon>
        <taxon>Embryophyta</taxon>
        <taxon>Tracheophyta</taxon>
        <taxon>Spermatophyta</taxon>
        <taxon>Magnoliopsida</taxon>
        <taxon>Ranunculales</taxon>
        <taxon>Menispermaceae</taxon>
        <taxon>Menispermoideae</taxon>
        <taxon>Cissampelideae</taxon>
        <taxon>Stephania</taxon>
    </lineage>
</organism>
<comment type="caution">
    <text evidence="2">The sequence shown here is derived from an EMBL/GenBank/DDBJ whole genome shotgun (WGS) entry which is preliminary data.</text>
</comment>
<feature type="region of interest" description="Disordered" evidence="1">
    <location>
        <begin position="236"/>
        <end position="255"/>
    </location>
</feature>
<sequence>MSGDVPRVACRSGTEVAAYEKKERLSECSRGGETQEFREVGEENQVIKLESSGERKRREGRGDRRLPAQPAAGRRPAAIGRRWRPARESARRRWRRSRRATAAIAHSSRVAVRSERTNEWRRRRSAAAPAGRGREAAPAVTPARRQRLRRGSGSDRQRRTSDDATRRDAEKLTSGARRVAAGERRCRWPASDGARYRPVGRRRDGAIVELLSIEWVHWQVSHGYCYLRYESVRAGRQGPRPKPEVLHGRPSISPN</sequence>
<dbReference type="EMBL" id="JBBNAG010000002">
    <property type="protein sequence ID" value="KAK9158124.1"/>
    <property type="molecule type" value="Genomic_DNA"/>
</dbReference>
<protein>
    <submittedName>
        <fullName evidence="2">Uncharacterized protein</fullName>
    </submittedName>
</protein>
<feature type="compositionally biased region" description="Low complexity" evidence="1">
    <location>
        <begin position="126"/>
        <end position="139"/>
    </location>
</feature>
<feature type="compositionally biased region" description="Low complexity" evidence="1">
    <location>
        <begin position="100"/>
        <end position="109"/>
    </location>
</feature>
<accession>A0AAP0PXI9</accession>
<reference evidence="2 3" key="1">
    <citation type="submission" date="2024-01" db="EMBL/GenBank/DDBJ databases">
        <title>Genome assemblies of Stephania.</title>
        <authorList>
            <person name="Yang L."/>
        </authorList>
    </citation>
    <scope>NUCLEOTIDE SEQUENCE [LARGE SCALE GENOMIC DNA]</scope>
    <source>
        <strain evidence="2">JXDWG</strain>
        <tissue evidence="2">Leaf</tissue>
    </source>
</reference>
<feature type="compositionally biased region" description="Basic and acidic residues" evidence="1">
    <location>
        <begin position="51"/>
        <end position="66"/>
    </location>
</feature>
<gene>
    <name evidence="2" type="ORF">Scep_004698</name>
</gene>
<keyword evidence="3" id="KW-1185">Reference proteome</keyword>
<feature type="region of interest" description="Disordered" evidence="1">
    <location>
        <begin position="23"/>
        <end position="178"/>
    </location>
</feature>